<dbReference type="GO" id="GO:0071949">
    <property type="term" value="F:FAD binding"/>
    <property type="evidence" value="ECO:0007669"/>
    <property type="project" value="InterPro"/>
</dbReference>
<dbReference type="PANTHER" id="PTHR46865:SF2">
    <property type="entry name" value="MONOOXYGENASE"/>
    <property type="match status" value="1"/>
</dbReference>
<keyword evidence="3" id="KW-1185">Reference proteome</keyword>
<dbReference type="Proteomes" id="UP000239494">
    <property type="component" value="Unassembled WGS sequence"/>
</dbReference>
<evidence type="ECO:0000313" key="3">
    <source>
        <dbReference type="Proteomes" id="UP000239494"/>
    </source>
</evidence>
<dbReference type="SUPFAM" id="SSF51905">
    <property type="entry name" value="FAD/NAD(P)-binding domain"/>
    <property type="match status" value="1"/>
</dbReference>
<dbReference type="Pfam" id="PF01494">
    <property type="entry name" value="FAD_binding_3"/>
    <property type="match status" value="1"/>
</dbReference>
<dbReference type="PRINTS" id="PR00420">
    <property type="entry name" value="RNGMNOXGNASE"/>
</dbReference>
<dbReference type="Gene3D" id="3.50.50.60">
    <property type="entry name" value="FAD/NAD(P)-binding domain"/>
    <property type="match status" value="1"/>
</dbReference>
<accession>A0A2T0SRU0</accession>
<dbReference type="AlphaFoldDB" id="A0A2T0SRU0"/>
<dbReference type="PANTHER" id="PTHR46865">
    <property type="entry name" value="OXIDOREDUCTASE-RELATED"/>
    <property type="match status" value="1"/>
</dbReference>
<dbReference type="RefSeq" id="WP_211304692.1">
    <property type="nucleotide sequence ID" value="NZ_PVTF01000012.1"/>
</dbReference>
<dbReference type="InterPro" id="IPR002938">
    <property type="entry name" value="FAD-bd"/>
</dbReference>
<comment type="caution">
    <text evidence="2">The sequence shown here is derived from an EMBL/GenBank/DDBJ whole genome shotgun (WGS) entry which is preliminary data.</text>
</comment>
<proteinExistence type="predicted"/>
<gene>
    <name evidence="2" type="ORF">CLV43_11215</name>
</gene>
<dbReference type="InterPro" id="IPR036188">
    <property type="entry name" value="FAD/NAD-bd_sf"/>
</dbReference>
<name>A0A2T0SRU0_9PSEU</name>
<sequence length="397" mass="43095">MRRILISGASVAGPALAHWLHRYGFEVTVVERAPAPRGGGYAVDFRGASLEVLRRMGVLDELRAVETGMGETRYVDAAGRRIASMPAVAFSGELEVLRGDLVEVLHRRTAGVVEHLFGDSVTGLTEDADGVRVTFENAAPRTFDLVVGADGLHSNVRGLVFGPEREHVHELGFYASVFTTANHLGLDRTGVFHNSPGRIAGLYSARHNTEAKAVFYFAADPLTYDRGDVARQRELVAEAFAGQGWEVPRLLAAMADAPDFYFDSVSQVRMASSTRGRVALVGDAGYCASPLSGMGTSLALVGAYVLEGELAAAGGDHRVAFPEYERRLRDFALRCRRQAVDSARWFVPRTRAGLWLRDLNYRMMTVLPTGGLVARMALKVANAITLEDYRGAAVVQP</sequence>
<dbReference type="EMBL" id="PVTF01000012">
    <property type="protein sequence ID" value="PRY36093.1"/>
    <property type="molecule type" value="Genomic_DNA"/>
</dbReference>
<evidence type="ECO:0000259" key="1">
    <source>
        <dbReference type="Pfam" id="PF01494"/>
    </source>
</evidence>
<evidence type="ECO:0000313" key="2">
    <source>
        <dbReference type="EMBL" id="PRY36093.1"/>
    </source>
</evidence>
<feature type="domain" description="FAD-binding" evidence="1">
    <location>
        <begin position="4"/>
        <end position="313"/>
    </location>
</feature>
<organism evidence="2 3">
    <name type="scientific">Umezawaea tangerina</name>
    <dbReference type="NCBI Taxonomy" id="84725"/>
    <lineage>
        <taxon>Bacteria</taxon>
        <taxon>Bacillati</taxon>
        <taxon>Actinomycetota</taxon>
        <taxon>Actinomycetes</taxon>
        <taxon>Pseudonocardiales</taxon>
        <taxon>Pseudonocardiaceae</taxon>
        <taxon>Umezawaea</taxon>
    </lineage>
</organism>
<protein>
    <submittedName>
        <fullName evidence="2">2-polyprenyl-6-methoxyphenol hydroxylase-like FAD-dependent oxidoreductase</fullName>
    </submittedName>
</protein>
<reference evidence="2 3" key="1">
    <citation type="submission" date="2018-03" db="EMBL/GenBank/DDBJ databases">
        <title>Genomic Encyclopedia of Archaeal and Bacterial Type Strains, Phase II (KMG-II): from individual species to whole genera.</title>
        <authorList>
            <person name="Goeker M."/>
        </authorList>
    </citation>
    <scope>NUCLEOTIDE SEQUENCE [LARGE SCALE GENOMIC DNA]</scope>
    <source>
        <strain evidence="2 3">DSM 44720</strain>
    </source>
</reference>
<dbReference type="Gene3D" id="3.30.9.10">
    <property type="entry name" value="D-Amino Acid Oxidase, subunit A, domain 2"/>
    <property type="match status" value="1"/>
</dbReference>
<dbReference type="InterPro" id="IPR051704">
    <property type="entry name" value="FAD_aromatic-hydroxylase"/>
</dbReference>